<reference evidence="1" key="1">
    <citation type="journal article" date="2015" name="Nature">
        <title>Complex archaea that bridge the gap between prokaryotes and eukaryotes.</title>
        <authorList>
            <person name="Spang A."/>
            <person name="Saw J.H."/>
            <person name="Jorgensen S.L."/>
            <person name="Zaremba-Niedzwiedzka K."/>
            <person name="Martijn J."/>
            <person name="Lind A.E."/>
            <person name="van Eijk R."/>
            <person name="Schleper C."/>
            <person name="Guy L."/>
            <person name="Ettema T.J."/>
        </authorList>
    </citation>
    <scope>NUCLEOTIDE SEQUENCE</scope>
</reference>
<evidence type="ECO:0000313" key="1">
    <source>
        <dbReference type="EMBL" id="KKL65003.1"/>
    </source>
</evidence>
<comment type="caution">
    <text evidence="1">The sequence shown here is derived from an EMBL/GenBank/DDBJ whole genome shotgun (WGS) entry which is preliminary data.</text>
</comment>
<accession>A0A0F9DT43</accession>
<protein>
    <submittedName>
        <fullName evidence="1">Uncharacterized protein</fullName>
    </submittedName>
</protein>
<gene>
    <name evidence="1" type="ORF">LCGC14_2159300</name>
</gene>
<sequence>MRRLRVGDIVVVMKPCHQKCTVCLAFIGNTALVKEVSTFSSHIVTLRFAGDEDGVP</sequence>
<dbReference type="AlphaFoldDB" id="A0A0F9DT43"/>
<name>A0A0F9DT43_9ZZZZ</name>
<feature type="non-terminal residue" evidence="1">
    <location>
        <position position="56"/>
    </location>
</feature>
<proteinExistence type="predicted"/>
<organism evidence="1">
    <name type="scientific">marine sediment metagenome</name>
    <dbReference type="NCBI Taxonomy" id="412755"/>
    <lineage>
        <taxon>unclassified sequences</taxon>
        <taxon>metagenomes</taxon>
        <taxon>ecological metagenomes</taxon>
    </lineage>
</organism>
<dbReference type="EMBL" id="LAZR01027670">
    <property type="protein sequence ID" value="KKL65003.1"/>
    <property type="molecule type" value="Genomic_DNA"/>
</dbReference>